<dbReference type="EMBL" id="GBRH01256713">
    <property type="protein sequence ID" value="JAD41182.1"/>
    <property type="molecule type" value="Transcribed_RNA"/>
</dbReference>
<evidence type="ECO:0000313" key="1">
    <source>
        <dbReference type="EMBL" id="JAD41182.1"/>
    </source>
</evidence>
<name>A0A0A9A2B2_ARUDO</name>
<proteinExistence type="predicted"/>
<dbReference type="AlphaFoldDB" id="A0A0A9A2B2"/>
<sequence length="43" mass="4934">MKYALPHKIFCFDKSKCNNCSLYNISFSSVTLPHPYGILLELP</sequence>
<organism evidence="1">
    <name type="scientific">Arundo donax</name>
    <name type="common">Giant reed</name>
    <name type="synonym">Donax arundinaceus</name>
    <dbReference type="NCBI Taxonomy" id="35708"/>
    <lineage>
        <taxon>Eukaryota</taxon>
        <taxon>Viridiplantae</taxon>
        <taxon>Streptophyta</taxon>
        <taxon>Embryophyta</taxon>
        <taxon>Tracheophyta</taxon>
        <taxon>Spermatophyta</taxon>
        <taxon>Magnoliopsida</taxon>
        <taxon>Liliopsida</taxon>
        <taxon>Poales</taxon>
        <taxon>Poaceae</taxon>
        <taxon>PACMAD clade</taxon>
        <taxon>Arundinoideae</taxon>
        <taxon>Arundineae</taxon>
        <taxon>Arundo</taxon>
    </lineage>
</organism>
<accession>A0A0A9A2B2</accession>
<reference evidence="1" key="1">
    <citation type="submission" date="2014-09" db="EMBL/GenBank/DDBJ databases">
        <authorList>
            <person name="Magalhaes I.L.F."/>
            <person name="Oliveira U."/>
            <person name="Santos F.R."/>
            <person name="Vidigal T.H.D.A."/>
            <person name="Brescovit A.D."/>
            <person name="Santos A.J."/>
        </authorList>
    </citation>
    <scope>NUCLEOTIDE SEQUENCE</scope>
    <source>
        <tissue evidence="1">Shoot tissue taken approximately 20 cm above the soil surface</tissue>
    </source>
</reference>
<reference evidence="1" key="2">
    <citation type="journal article" date="2015" name="Data Brief">
        <title>Shoot transcriptome of the giant reed, Arundo donax.</title>
        <authorList>
            <person name="Barrero R.A."/>
            <person name="Guerrero F.D."/>
            <person name="Moolhuijzen P."/>
            <person name="Goolsby J.A."/>
            <person name="Tidwell J."/>
            <person name="Bellgard S.E."/>
            <person name="Bellgard M.I."/>
        </authorList>
    </citation>
    <scope>NUCLEOTIDE SEQUENCE</scope>
    <source>
        <tissue evidence="1">Shoot tissue taken approximately 20 cm above the soil surface</tissue>
    </source>
</reference>
<protein>
    <submittedName>
        <fullName evidence="1">Uncharacterized protein</fullName>
    </submittedName>
</protein>